<organism evidence="2">
    <name type="scientific">marine sediment metagenome</name>
    <dbReference type="NCBI Taxonomy" id="412755"/>
    <lineage>
        <taxon>unclassified sequences</taxon>
        <taxon>metagenomes</taxon>
        <taxon>ecological metagenomes</taxon>
    </lineage>
</organism>
<reference evidence="2" key="1">
    <citation type="journal article" date="2014" name="Front. Microbiol.">
        <title>High frequency of phylogenetically diverse reductive dehalogenase-homologous genes in deep subseafloor sedimentary metagenomes.</title>
        <authorList>
            <person name="Kawai M."/>
            <person name="Futagami T."/>
            <person name="Toyoda A."/>
            <person name="Takaki Y."/>
            <person name="Nishi S."/>
            <person name="Hori S."/>
            <person name="Arai W."/>
            <person name="Tsubouchi T."/>
            <person name="Morono Y."/>
            <person name="Uchiyama I."/>
            <person name="Ito T."/>
            <person name="Fujiyama A."/>
            <person name="Inagaki F."/>
            <person name="Takami H."/>
        </authorList>
    </citation>
    <scope>NUCLEOTIDE SEQUENCE</scope>
    <source>
        <strain evidence="2">Expedition CK06-06</strain>
    </source>
</reference>
<comment type="caution">
    <text evidence="2">The sequence shown here is derived from an EMBL/GenBank/DDBJ whole genome shotgun (WGS) entry which is preliminary data.</text>
</comment>
<dbReference type="Pfam" id="PF06439">
    <property type="entry name" value="3keto-disac_hyd"/>
    <property type="match status" value="1"/>
</dbReference>
<dbReference type="InterPro" id="IPR010496">
    <property type="entry name" value="AL/BT2_dom"/>
</dbReference>
<dbReference type="GO" id="GO:0016787">
    <property type="term" value="F:hydrolase activity"/>
    <property type="evidence" value="ECO:0007669"/>
    <property type="project" value="InterPro"/>
</dbReference>
<protein>
    <recommendedName>
        <fullName evidence="1">3-keto-alpha-glucoside-1,2-lyase/3-keto-2-hydroxy-glucal hydratase domain-containing protein</fullName>
    </recommendedName>
</protein>
<accession>X1HPP8</accession>
<dbReference type="AlphaFoldDB" id="X1HPP8"/>
<proteinExistence type="predicted"/>
<feature type="non-terminal residue" evidence="2">
    <location>
        <position position="258"/>
    </location>
</feature>
<dbReference type="EMBL" id="BARU01033849">
    <property type="protein sequence ID" value="GAH72121.1"/>
    <property type="molecule type" value="Genomic_DNA"/>
</dbReference>
<evidence type="ECO:0000259" key="1">
    <source>
        <dbReference type="Pfam" id="PF06439"/>
    </source>
</evidence>
<feature type="non-terminal residue" evidence="2">
    <location>
        <position position="1"/>
    </location>
</feature>
<name>X1HPP8_9ZZZZ</name>
<dbReference type="Gene3D" id="2.60.120.560">
    <property type="entry name" value="Exo-inulinase, domain 1"/>
    <property type="match status" value="1"/>
</dbReference>
<sequence length="258" mass="28789">LVLAVLFASVLFAGCQTGQEQAATCADEGWIRLFDGTPNSWKGWKASENKDTFTTRDGMIVAQGPRSHLFYAGPVENANFTNFEFKADVMTEPGSNSGIYFHTRYEDTGWPSKGYEIQVNNTHKDWRKTASIYAVKDVRESPAKDNEWFTQHIIVQGKNITIKVNGKTMVEYTEPEEVGRSGAGRKISSGTFALQGHDPKSIVYYKNIMVKPLPCGPEAKPKPKAKEQPKAPIKIVVVTGGHRFEHEPFFSVFKGHDD</sequence>
<evidence type="ECO:0000313" key="2">
    <source>
        <dbReference type="EMBL" id="GAH72121.1"/>
    </source>
</evidence>
<feature type="domain" description="3-keto-alpha-glucoside-1,2-lyase/3-keto-2-hydroxy-glucal hydratase" evidence="1">
    <location>
        <begin position="29"/>
        <end position="211"/>
    </location>
</feature>
<gene>
    <name evidence="2" type="ORF">S03H2_53194</name>
</gene>